<dbReference type="GO" id="GO:0000329">
    <property type="term" value="C:fungal-type vacuole membrane"/>
    <property type="evidence" value="ECO:0007669"/>
    <property type="project" value="TreeGrafter"/>
</dbReference>
<comment type="similarity">
    <text evidence="2 7">Belongs to the purine-cytosine permease (2.A.39) family.</text>
</comment>
<dbReference type="Pfam" id="PF02133">
    <property type="entry name" value="Transp_cyt_pur"/>
    <property type="match status" value="1"/>
</dbReference>
<feature type="transmembrane region" description="Helical" evidence="8">
    <location>
        <begin position="502"/>
        <end position="518"/>
    </location>
</feature>
<evidence type="ECO:0000256" key="1">
    <source>
        <dbReference type="ARBA" id="ARBA00004141"/>
    </source>
</evidence>
<sequence>MHESSMEKGFKSDEMVYTNATNSKSVIMNFTGDAEYDIDTREIPGESVPFSIWTRLRQWSGMIGAEEFGIERIMEHMRTDQHPRDYFTIFFAANCNAATLATGFLGPVTFGLGWWDSFLAIIFFNVLGGLFPAMVATLGPKLGLRTMISPRYSFGWWPAKILVILNIINQIGWGVVNCLSGAAVLSDVGSDGIPLTACIVIVGCLAIVLGLFGYKVLHFYSRYSWMIMLVCFIITAGFGARFFVVIPMGSGSSEASNILSFSTSIIGFQAAWAPIAADYGVYMKEETKPWKVFSWAYAGLLSSQILLELLGAAIGTLCFNANPRFQQAYDVHGLGGLIGSVYEGMGSGVRGFGYFIEVLIGLSTAAVITTNIYSLGLSAQMVSKSLIVVPRLIWSVIGSVAFLAIALAARDYLETVLEDFLLICAYWLIPFGAVILLEHFIWRRNYEYDLDAWNDRSRLPYGIAASVSWVCATTLAVLSMSQDWWIGPIAASIPGSKSGTDISWILAAICATVIYVPTRMWERSQWKL</sequence>
<gene>
    <name evidence="9" type="ORF">N7456_002650</name>
</gene>
<dbReference type="Proteomes" id="UP001149165">
    <property type="component" value="Unassembled WGS sequence"/>
</dbReference>
<dbReference type="GO" id="GO:0005886">
    <property type="term" value="C:plasma membrane"/>
    <property type="evidence" value="ECO:0007669"/>
    <property type="project" value="TreeGrafter"/>
</dbReference>
<name>A0A9W9G8L8_9EURO</name>
<evidence type="ECO:0000313" key="10">
    <source>
        <dbReference type="Proteomes" id="UP001149165"/>
    </source>
</evidence>
<dbReference type="PANTHER" id="PTHR31806:SF1">
    <property type="entry name" value="PURINE-CYTOSINE PERMEASE FCY2-RELATED"/>
    <property type="match status" value="1"/>
</dbReference>
<evidence type="ECO:0000256" key="5">
    <source>
        <dbReference type="ARBA" id="ARBA00022989"/>
    </source>
</evidence>
<feature type="transmembrane region" description="Helical" evidence="8">
    <location>
        <begin position="461"/>
        <end position="482"/>
    </location>
</feature>
<feature type="transmembrane region" description="Helical" evidence="8">
    <location>
        <begin position="258"/>
        <end position="282"/>
    </location>
</feature>
<evidence type="ECO:0000313" key="9">
    <source>
        <dbReference type="EMBL" id="KAJ5114116.1"/>
    </source>
</evidence>
<dbReference type="InterPro" id="IPR001248">
    <property type="entry name" value="Pur-cyt_permease"/>
</dbReference>
<feature type="transmembrane region" description="Helical" evidence="8">
    <location>
        <begin position="118"/>
        <end position="140"/>
    </location>
</feature>
<protein>
    <recommendedName>
        <fullName evidence="11">Purine-cytosine permease</fullName>
    </recommendedName>
</protein>
<reference evidence="9" key="1">
    <citation type="submission" date="2022-11" db="EMBL/GenBank/DDBJ databases">
        <authorList>
            <person name="Petersen C."/>
        </authorList>
    </citation>
    <scope>NUCLEOTIDE SEQUENCE</scope>
    <source>
        <strain evidence="9">IBT 30069</strain>
    </source>
</reference>
<feature type="transmembrane region" description="Helical" evidence="8">
    <location>
        <begin position="226"/>
        <end position="246"/>
    </location>
</feature>
<dbReference type="PANTHER" id="PTHR31806">
    <property type="entry name" value="PURINE-CYTOSINE PERMEASE FCY2-RELATED"/>
    <property type="match status" value="1"/>
</dbReference>
<comment type="caution">
    <text evidence="9">The sequence shown here is derived from an EMBL/GenBank/DDBJ whole genome shotgun (WGS) entry which is preliminary data.</text>
</comment>
<dbReference type="PIRSF" id="PIRSF002744">
    <property type="entry name" value="Pur-cyt_permease"/>
    <property type="match status" value="1"/>
</dbReference>
<evidence type="ECO:0000256" key="8">
    <source>
        <dbReference type="SAM" id="Phobius"/>
    </source>
</evidence>
<feature type="transmembrane region" description="Helical" evidence="8">
    <location>
        <begin position="192"/>
        <end position="214"/>
    </location>
</feature>
<organism evidence="9 10">
    <name type="scientific">Penicillium angulare</name>
    <dbReference type="NCBI Taxonomy" id="116970"/>
    <lineage>
        <taxon>Eukaryota</taxon>
        <taxon>Fungi</taxon>
        <taxon>Dikarya</taxon>
        <taxon>Ascomycota</taxon>
        <taxon>Pezizomycotina</taxon>
        <taxon>Eurotiomycetes</taxon>
        <taxon>Eurotiomycetidae</taxon>
        <taxon>Eurotiales</taxon>
        <taxon>Aspergillaceae</taxon>
        <taxon>Penicillium</taxon>
    </lineage>
</organism>
<keyword evidence="6 7" id="KW-0472">Membrane</keyword>
<keyword evidence="3 7" id="KW-0813">Transport</keyword>
<dbReference type="Gene3D" id="1.10.4160.10">
    <property type="entry name" value="Hydantoin permease"/>
    <property type="match status" value="1"/>
</dbReference>
<reference evidence="9" key="2">
    <citation type="journal article" date="2023" name="IMA Fungus">
        <title>Comparative genomic study of the Penicillium genus elucidates a diverse pangenome and 15 lateral gene transfer events.</title>
        <authorList>
            <person name="Petersen C."/>
            <person name="Sorensen T."/>
            <person name="Nielsen M.R."/>
            <person name="Sondergaard T.E."/>
            <person name="Sorensen J.L."/>
            <person name="Fitzpatrick D.A."/>
            <person name="Frisvad J.C."/>
            <person name="Nielsen K.L."/>
        </authorList>
    </citation>
    <scope>NUCLEOTIDE SEQUENCE</scope>
    <source>
        <strain evidence="9">IBT 30069</strain>
    </source>
</reference>
<evidence type="ECO:0000256" key="6">
    <source>
        <dbReference type="ARBA" id="ARBA00023136"/>
    </source>
</evidence>
<feature type="transmembrane region" description="Helical" evidence="8">
    <location>
        <begin position="352"/>
        <end position="376"/>
    </location>
</feature>
<dbReference type="OrthoDB" id="5428495at2759"/>
<feature type="transmembrane region" description="Helical" evidence="8">
    <location>
        <begin position="388"/>
        <end position="408"/>
    </location>
</feature>
<evidence type="ECO:0000256" key="2">
    <source>
        <dbReference type="ARBA" id="ARBA00008974"/>
    </source>
</evidence>
<feature type="transmembrane region" description="Helical" evidence="8">
    <location>
        <begin position="420"/>
        <end position="441"/>
    </location>
</feature>
<comment type="subcellular location">
    <subcellularLocation>
        <location evidence="1">Membrane</location>
        <topology evidence="1">Multi-pass membrane protein</topology>
    </subcellularLocation>
</comment>
<keyword evidence="10" id="KW-1185">Reference proteome</keyword>
<evidence type="ECO:0000256" key="7">
    <source>
        <dbReference type="PIRNR" id="PIRNR002744"/>
    </source>
</evidence>
<dbReference type="AlphaFoldDB" id="A0A9W9G8L8"/>
<dbReference type="GO" id="GO:0022857">
    <property type="term" value="F:transmembrane transporter activity"/>
    <property type="evidence" value="ECO:0007669"/>
    <property type="project" value="InterPro"/>
</dbReference>
<dbReference type="InterPro" id="IPR026030">
    <property type="entry name" value="Pur-cyt_permease_Fcy2/21/22"/>
</dbReference>
<evidence type="ECO:0000256" key="4">
    <source>
        <dbReference type="ARBA" id="ARBA00022692"/>
    </source>
</evidence>
<accession>A0A9W9G8L8</accession>
<feature type="transmembrane region" description="Helical" evidence="8">
    <location>
        <begin position="161"/>
        <end position="186"/>
    </location>
</feature>
<keyword evidence="4 8" id="KW-0812">Transmembrane</keyword>
<feature type="transmembrane region" description="Helical" evidence="8">
    <location>
        <begin position="294"/>
        <end position="314"/>
    </location>
</feature>
<evidence type="ECO:0000256" key="3">
    <source>
        <dbReference type="ARBA" id="ARBA00022448"/>
    </source>
</evidence>
<feature type="transmembrane region" description="Helical" evidence="8">
    <location>
        <begin position="86"/>
        <end position="106"/>
    </location>
</feature>
<evidence type="ECO:0008006" key="11">
    <source>
        <dbReference type="Google" id="ProtNLM"/>
    </source>
</evidence>
<proteinExistence type="inferred from homology"/>
<dbReference type="EMBL" id="JAPQKH010000002">
    <property type="protein sequence ID" value="KAJ5114116.1"/>
    <property type="molecule type" value="Genomic_DNA"/>
</dbReference>
<keyword evidence="5 8" id="KW-1133">Transmembrane helix</keyword>